<evidence type="ECO:0000256" key="3">
    <source>
        <dbReference type="ARBA" id="ARBA00022741"/>
    </source>
</evidence>
<dbReference type="InterPro" id="IPR002300">
    <property type="entry name" value="aa-tRNA-synth_Ia"/>
</dbReference>
<proteinExistence type="predicted"/>
<feature type="domain" description="Methionyl/Valyl/Leucyl/Isoleucyl-tRNA synthetase anticodon-binding" evidence="11">
    <location>
        <begin position="780"/>
        <end position="920"/>
    </location>
</feature>
<evidence type="ECO:0000256" key="5">
    <source>
        <dbReference type="ARBA" id="ARBA00022917"/>
    </source>
</evidence>
<keyword evidence="2" id="KW-0436">Ligase</keyword>
<evidence type="ECO:0000259" key="11">
    <source>
        <dbReference type="Pfam" id="PF08264"/>
    </source>
</evidence>
<dbReference type="Gene3D" id="1.10.730.10">
    <property type="entry name" value="Isoleucyl-tRNA Synthetase, Domain 1"/>
    <property type="match status" value="1"/>
</dbReference>
<evidence type="ECO:0000256" key="1">
    <source>
        <dbReference type="ARBA" id="ARBA00013169"/>
    </source>
</evidence>
<dbReference type="PANTHER" id="PTHR11946">
    <property type="entry name" value="VALYL-TRNA SYNTHETASES"/>
    <property type="match status" value="1"/>
</dbReference>
<feature type="compositionally biased region" description="Basic residues" evidence="9">
    <location>
        <begin position="14"/>
        <end position="27"/>
    </location>
</feature>
<dbReference type="Pfam" id="PF08264">
    <property type="entry name" value="Anticodon_1"/>
    <property type="match status" value="1"/>
</dbReference>
<dbReference type="SUPFAM" id="SSF52374">
    <property type="entry name" value="Nucleotidylyl transferase"/>
    <property type="match status" value="1"/>
</dbReference>
<dbReference type="InterPro" id="IPR037118">
    <property type="entry name" value="Val-tRNA_synth_C_sf"/>
</dbReference>
<keyword evidence="4" id="KW-0067">ATP-binding</keyword>
<evidence type="ECO:0000256" key="7">
    <source>
        <dbReference type="ARBA" id="ARBA00029936"/>
    </source>
</evidence>
<dbReference type="RefSeq" id="XP_020047031.1">
    <property type="nucleotide sequence ID" value="XM_020194836.1"/>
</dbReference>
<evidence type="ECO:0000256" key="9">
    <source>
        <dbReference type="SAM" id="MobiDB-lite"/>
    </source>
</evidence>
<dbReference type="InterPro" id="IPR013155">
    <property type="entry name" value="M/V/L/I-tRNA-synth_anticd-bd"/>
</dbReference>
<feature type="domain" description="Aminoacyl-tRNA synthetase class Ia" evidence="10">
    <location>
        <begin position="82"/>
        <end position="718"/>
    </location>
</feature>
<dbReference type="PRINTS" id="PR00986">
    <property type="entry name" value="TRNASYNTHVAL"/>
</dbReference>
<evidence type="ECO:0000256" key="6">
    <source>
        <dbReference type="ARBA" id="ARBA00023146"/>
    </source>
</evidence>
<keyword evidence="3" id="KW-0547">Nucleotide-binding</keyword>
<dbReference type="InterPro" id="IPR002303">
    <property type="entry name" value="Valyl-tRNA_ligase"/>
</dbReference>
<reference evidence="13" key="1">
    <citation type="submission" date="2016-05" db="EMBL/GenBank/DDBJ databases">
        <title>Comparative genomics of biotechnologically important yeasts.</title>
        <authorList>
            <consortium name="DOE Joint Genome Institute"/>
            <person name="Riley R."/>
            <person name="Haridas S."/>
            <person name="Wolfe K.H."/>
            <person name="Lopes M.R."/>
            <person name="Hittinger C.T."/>
            <person name="Goker M."/>
            <person name="Salamov A."/>
            <person name="Wisecaver J."/>
            <person name="Long T.M."/>
            <person name="Aerts A.L."/>
            <person name="Barry K."/>
            <person name="Choi C."/>
            <person name="Clum A."/>
            <person name="Coughlan A.Y."/>
            <person name="Deshpande S."/>
            <person name="Douglass A.P."/>
            <person name="Hanson S.J."/>
            <person name="Klenk H.-P."/>
            <person name="Labutti K."/>
            <person name="Lapidus A."/>
            <person name="Lindquist E."/>
            <person name="Lipzen A."/>
            <person name="Meier-Kolthoff J.P."/>
            <person name="Ohm R.A."/>
            <person name="Otillar R.P."/>
            <person name="Pangilinan J."/>
            <person name="Peng Y."/>
            <person name="Rokas A."/>
            <person name="Rosa C.A."/>
            <person name="Scheuner C."/>
            <person name="Sibirny A.A."/>
            <person name="Slot J.C."/>
            <person name="Stielow J.B."/>
            <person name="Sun H."/>
            <person name="Kurtzman C.P."/>
            <person name="Blackwell M."/>
            <person name="Grigoriev I.V."/>
            <person name="Jeffries T.W."/>
        </authorList>
    </citation>
    <scope>NUCLEOTIDE SEQUENCE [LARGE SCALE GENOMIC DNA]</scope>
    <source>
        <strain evidence="13">DSM 1968</strain>
    </source>
</reference>
<dbReference type="Gene3D" id="1.10.287.380">
    <property type="entry name" value="Valyl-tRNA synthetase, C-terminal domain"/>
    <property type="match status" value="1"/>
</dbReference>
<evidence type="ECO:0000313" key="13">
    <source>
        <dbReference type="Proteomes" id="UP000095038"/>
    </source>
</evidence>
<dbReference type="GO" id="GO:0005829">
    <property type="term" value="C:cytosol"/>
    <property type="evidence" value="ECO:0007669"/>
    <property type="project" value="TreeGrafter"/>
</dbReference>
<protein>
    <recommendedName>
        <fullName evidence="1">valine--tRNA ligase</fullName>
        <ecNumber evidence="1">6.1.1.9</ecNumber>
    </recommendedName>
    <alternativeName>
        <fullName evidence="7">Valyl-tRNA synthetase</fullName>
    </alternativeName>
</protein>
<dbReference type="STRING" id="1344418.A0A1D2VGD0"/>
<evidence type="ECO:0000313" key="12">
    <source>
        <dbReference type="EMBL" id="ODV60724.1"/>
    </source>
</evidence>
<name>A0A1D2VGD0_9ASCO</name>
<dbReference type="GO" id="GO:0005524">
    <property type="term" value="F:ATP binding"/>
    <property type="evidence" value="ECO:0007669"/>
    <property type="project" value="UniProtKB-KW"/>
</dbReference>
<keyword evidence="5" id="KW-0648">Protein biosynthesis</keyword>
<evidence type="ECO:0000256" key="8">
    <source>
        <dbReference type="SAM" id="Coils"/>
    </source>
</evidence>
<dbReference type="GO" id="GO:0006438">
    <property type="term" value="P:valyl-tRNA aminoacylation"/>
    <property type="evidence" value="ECO:0007669"/>
    <property type="project" value="InterPro"/>
</dbReference>
<dbReference type="InterPro" id="IPR009080">
    <property type="entry name" value="tRNAsynth_Ia_anticodon-bd"/>
</dbReference>
<dbReference type="EC" id="6.1.1.9" evidence="1"/>
<dbReference type="GO" id="GO:0004832">
    <property type="term" value="F:valine-tRNA ligase activity"/>
    <property type="evidence" value="ECO:0007669"/>
    <property type="project" value="UniProtKB-EC"/>
</dbReference>
<dbReference type="InterPro" id="IPR009008">
    <property type="entry name" value="Val/Leu/Ile-tRNA-synth_edit"/>
</dbReference>
<sequence>MGSDINVQSELKRKSNKKDKKAKKDKKDKKDKQIKNAPKAKQLNNVSFDYDDPTVPGMKKILPDFNHLSFKSYISKNVELSWFSWWLKNNFFSSSANNGNDNDNDNLSSILVNPLKTTSFLHLGNALNLIIQDFFYKSLEPDSKLPIVGFNHSGIDIQNVIEQKYYENEKLIKNNQNSSQFNDFFITWYNSNKSRIASQLFDLGISINNNLKENPIEFLNPKYINLVNNLFVKLYEKGLIYKKSDMINWSYYLNDSTSESHIKYINIKGRTLMDVPGYDTPIEFGIINYIVYPIFNSPTNEKLIIATTKPETIFADVAVLIHPDDDRYKHLQQNQFAINPLTDEKLPIILDTEMVDISFGTGAVRLAPSNNIKDYKISKLHNVKFVQIFNRDGTLNENCGQNWKGMKRLDARTKIIEFLKENNSLIKQEDNPMRIQICSRTNDVIEKRLHSFWYLKTKDLVSISKLIDEINNNNSLLITPLLYKRELVNKLSEIENNIDPSNNSDLCITSHYNSWGHQSPTYLVKLKADNNVDSNDENNWVVANSFDEAILKAKSRFPNQAFDIVQDEDIVESWFSLNLYSLISNFWHKSSNDINNLISEFKSFSRFITSNSDWSFIPSILISLNLTGKMPFDELIITPVVSDYNKRKLSKKLGNNFNYVNIIKGSSLSKLKEELKTITLSNTDVTKNEKSYEKSYPNGVSENGSDALRLYLLSYVNFNDFNEKDDKEIVFKSLIAVETENRFISKLYQAIKKSILNLGENFKYSFDSTDIEDKGLTLAEKWMLSKLNELVNYCRANLYNIKNMILKIKDFLNSEFEFFLNLTNYLLRDSSDYIIESVRKTTFVVLNDFLKVLFPLIPIVSEELFQRLINDNTDGVTIFKAKFIGKGEKYQKEAIKFSKIVDLVLESKKILSHFNINNNKTGVIYINSSNEETSDLLVQEKSIIESVLSKNVSKIFINESSSDIIDNHFIIKNFKDYEIKCLIKGVIEVEKEINKNEKKLAKVAKQKEAVEKLINGKDYETKVSEELKQRNRNKISGFELKISKINELISELKLHSEKI</sequence>
<dbReference type="Gene3D" id="3.40.50.620">
    <property type="entry name" value="HUPs"/>
    <property type="match status" value="2"/>
</dbReference>
<dbReference type="PANTHER" id="PTHR11946:SF114">
    <property type="entry name" value="VALINE--TRNA LIGASE, MITOCHONDRIAL"/>
    <property type="match status" value="1"/>
</dbReference>
<evidence type="ECO:0000259" key="10">
    <source>
        <dbReference type="Pfam" id="PF00133"/>
    </source>
</evidence>
<evidence type="ECO:0000256" key="2">
    <source>
        <dbReference type="ARBA" id="ARBA00022598"/>
    </source>
</evidence>
<dbReference type="Pfam" id="PF00133">
    <property type="entry name" value="tRNA-synt_1"/>
    <property type="match status" value="1"/>
</dbReference>
<dbReference type="OrthoDB" id="629407at2759"/>
<dbReference type="SUPFAM" id="SSF47323">
    <property type="entry name" value="Anticodon-binding domain of a subclass of class I aminoacyl-tRNA synthetases"/>
    <property type="match status" value="1"/>
</dbReference>
<keyword evidence="8" id="KW-0175">Coiled coil</keyword>
<dbReference type="EMBL" id="KV454481">
    <property type="protein sequence ID" value="ODV60724.1"/>
    <property type="molecule type" value="Genomic_DNA"/>
</dbReference>
<dbReference type="InterPro" id="IPR014729">
    <property type="entry name" value="Rossmann-like_a/b/a_fold"/>
</dbReference>
<gene>
    <name evidence="12" type="ORF">ASCRUDRAFT_8327</name>
</gene>
<evidence type="ECO:0000256" key="4">
    <source>
        <dbReference type="ARBA" id="ARBA00022840"/>
    </source>
</evidence>
<dbReference type="Gene3D" id="3.90.740.10">
    <property type="entry name" value="Valyl/Leucyl/Isoleucyl-tRNA synthetase, editing domain"/>
    <property type="match status" value="1"/>
</dbReference>
<dbReference type="InParanoid" id="A0A1D2VGD0"/>
<dbReference type="GO" id="GO:0002161">
    <property type="term" value="F:aminoacyl-tRNA deacylase activity"/>
    <property type="evidence" value="ECO:0007669"/>
    <property type="project" value="InterPro"/>
</dbReference>
<feature type="coiled-coil region" evidence="8">
    <location>
        <begin position="986"/>
        <end position="1013"/>
    </location>
</feature>
<dbReference type="SUPFAM" id="SSF50677">
    <property type="entry name" value="ValRS/IleRS/LeuRS editing domain"/>
    <property type="match status" value="1"/>
</dbReference>
<keyword evidence="13" id="KW-1185">Reference proteome</keyword>
<dbReference type="Proteomes" id="UP000095038">
    <property type="component" value="Unassembled WGS sequence"/>
</dbReference>
<organism evidence="12 13">
    <name type="scientific">Ascoidea rubescens DSM 1968</name>
    <dbReference type="NCBI Taxonomy" id="1344418"/>
    <lineage>
        <taxon>Eukaryota</taxon>
        <taxon>Fungi</taxon>
        <taxon>Dikarya</taxon>
        <taxon>Ascomycota</taxon>
        <taxon>Saccharomycotina</taxon>
        <taxon>Saccharomycetes</taxon>
        <taxon>Ascoideaceae</taxon>
        <taxon>Ascoidea</taxon>
    </lineage>
</organism>
<dbReference type="AlphaFoldDB" id="A0A1D2VGD0"/>
<accession>A0A1D2VGD0</accession>
<dbReference type="GeneID" id="30968472"/>
<keyword evidence="6" id="KW-0030">Aminoacyl-tRNA synthetase</keyword>
<feature type="region of interest" description="Disordered" evidence="9">
    <location>
        <begin position="1"/>
        <end position="38"/>
    </location>
</feature>